<dbReference type="eggNOG" id="COG5362">
    <property type="taxonomic scope" value="Bacteria"/>
</dbReference>
<evidence type="ECO:0000259" key="2">
    <source>
        <dbReference type="Pfam" id="PF17289"/>
    </source>
</evidence>
<dbReference type="NCBIfam" id="TIGR01630">
    <property type="entry name" value="psiM2_ORF9"/>
    <property type="match status" value="1"/>
</dbReference>
<dbReference type="Proteomes" id="UP000001953">
    <property type="component" value="Chromosome"/>
</dbReference>
<evidence type="ECO:0000256" key="1">
    <source>
        <dbReference type="ARBA" id="ARBA00022612"/>
    </source>
</evidence>
<dbReference type="Pfam" id="PF17289">
    <property type="entry name" value="Terminase_6C"/>
    <property type="match status" value="1"/>
</dbReference>
<keyword evidence="4" id="KW-1185">Reference proteome</keyword>
<evidence type="ECO:0000313" key="4">
    <source>
        <dbReference type="Proteomes" id="UP000001953"/>
    </source>
</evidence>
<sequence length="451" mass="51176">MIDRDALNAFLNDPCALGAVLRGDFQSFLHRSVLTLNPGDDFLPNWHIDAIAYQLDRVRRGEITRLIINLPPRNLKSIMSSVALPAFVLGHDPRRRIICISYGADLAEEHAKSCLAVMQSDWYRAAFPGTRILRPSATDIRTSMRGFRKTTSVGGALTGFGGDLFIIDDPQKPVDVQSQPLRDQLNQWFSNTLISRLDSKERGAIVIVMQRVHLHDLTGYLQESSESWTVLNLAAIAEADEQIPIGNGQFHFRRTGEALHPKHESLDTLNTIRREMGFHFDAQYQQSPVPPGGAMIRREWLHHYDVLPERTWDMEIIQSWDCASKDGAQNSWSVCTTWLVVNKRDYYLIDVTRGRYEYPRLRETALSLAGRYKPTTILIEDASTGVALAQELKDAGRFRVELVPVTRDKVTRLYVQTHKLEAGHVFFPRSASFMPDLLAELLAFPQSKHND</sequence>
<dbReference type="HOGENOM" id="CLU_028165_1_0_5"/>
<keyword evidence="1" id="KW-1188">Viral release from host cell</keyword>
<protein>
    <submittedName>
        <fullName evidence="3">Phage uncharacterized protein</fullName>
    </submittedName>
</protein>
<dbReference type="Gene3D" id="3.30.420.240">
    <property type="match status" value="1"/>
</dbReference>
<proteinExistence type="predicted"/>
<evidence type="ECO:0000313" key="3">
    <source>
        <dbReference type="EMBL" id="ABE61690.1"/>
    </source>
</evidence>
<reference evidence="3 4" key="1">
    <citation type="submission" date="2006-03" db="EMBL/GenBank/DDBJ databases">
        <title>Complete sequence of chromosome of Nitrobacter hamburgensis X14.</title>
        <authorList>
            <consortium name="US DOE Joint Genome Institute"/>
            <person name="Copeland A."/>
            <person name="Lucas S."/>
            <person name="Lapidus A."/>
            <person name="Barry K."/>
            <person name="Detter J.C."/>
            <person name="Glavina del Rio T."/>
            <person name="Hammon N."/>
            <person name="Israni S."/>
            <person name="Dalin E."/>
            <person name="Tice H."/>
            <person name="Pitluck S."/>
            <person name="Chain P."/>
            <person name="Malfatti S."/>
            <person name="Shin M."/>
            <person name="Vergez L."/>
            <person name="Schmutz J."/>
            <person name="Larimer F."/>
            <person name="Land M."/>
            <person name="Hauser L."/>
            <person name="Kyrpides N."/>
            <person name="Ivanova N."/>
            <person name="Ward B."/>
            <person name="Arp D."/>
            <person name="Klotz M."/>
            <person name="Stein L."/>
            <person name="O'Mullan G."/>
            <person name="Starkenburg S."/>
            <person name="Sayavedra L."/>
            <person name="Poret-Peterson A.T."/>
            <person name="Gentry M.E."/>
            <person name="Bruce D."/>
            <person name="Richardson P."/>
        </authorList>
    </citation>
    <scope>NUCLEOTIDE SEQUENCE [LARGE SCALE GENOMIC DNA]</scope>
    <source>
        <strain evidence="4">DSM 10229 / NCIMB 13809 / X14</strain>
    </source>
</reference>
<name>Q1QQ07_NITHX</name>
<feature type="domain" description="Terminase large subunit gp17-like C-terminal" evidence="2">
    <location>
        <begin position="319"/>
        <end position="445"/>
    </location>
</feature>
<dbReference type="EMBL" id="CP000319">
    <property type="protein sequence ID" value="ABE61690.1"/>
    <property type="molecule type" value="Genomic_DNA"/>
</dbReference>
<dbReference type="eggNOG" id="COG5410">
    <property type="taxonomic scope" value="Bacteria"/>
</dbReference>
<organism evidence="3 4">
    <name type="scientific">Nitrobacter hamburgensis (strain DSM 10229 / NCIMB 13809 / X14)</name>
    <dbReference type="NCBI Taxonomy" id="323097"/>
    <lineage>
        <taxon>Bacteria</taxon>
        <taxon>Pseudomonadati</taxon>
        <taxon>Pseudomonadota</taxon>
        <taxon>Alphaproteobacteria</taxon>
        <taxon>Hyphomicrobiales</taxon>
        <taxon>Nitrobacteraceae</taxon>
        <taxon>Nitrobacter</taxon>
    </lineage>
</organism>
<dbReference type="STRING" id="323097.Nham_0814"/>
<dbReference type="KEGG" id="nha:Nham_0814"/>
<dbReference type="InterPro" id="IPR006517">
    <property type="entry name" value="Phage_terminase_lsu-like_C"/>
</dbReference>
<dbReference type="InterPro" id="IPR035421">
    <property type="entry name" value="Terminase_6C"/>
</dbReference>
<gene>
    <name evidence="3" type="ordered locus">Nham_0814</name>
</gene>
<dbReference type="RefSeq" id="WP_011509391.1">
    <property type="nucleotide sequence ID" value="NC_007964.1"/>
</dbReference>
<accession>Q1QQ07</accession>
<dbReference type="AlphaFoldDB" id="Q1QQ07"/>